<protein>
    <submittedName>
        <fullName evidence="2">DUF58 domain-containing protein</fullName>
    </submittedName>
</protein>
<dbReference type="Proteomes" id="UP000235598">
    <property type="component" value="Unassembled WGS sequence"/>
</dbReference>
<gene>
    <name evidence="2" type="ORF">CJ199_00455</name>
</gene>
<proteinExistence type="predicted"/>
<dbReference type="PANTHER" id="PTHR33608">
    <property type="entry name" value="BLL2464 PROTEIN"/>
    <property type="match status" value="1"/>
</dbReference>
<evidence type="ECO:0000313" key="3">
    <source>
        <dbReference type="Proteomes" id="UP000235598"/>
    </source>
</evidence>
<dbReference type="OrthoDB" id="845740at2"/>
<dbReference type="AlphaFoldDB" id="A0A2N6VPG4"/>
<dbReference type="PANTHER" id="PTHR33608:SF3">
    <property type="entry name" value="SLR2013 PROTEIN"/>
    <property type="match status" value="1"/>
</dbReference>
<comment type="caution">
    <text evidence="2">The sequence shown here is derived from an EMBL/GenBank/DDBJ whole genome shotgun (WGS) entry which is preliminary data.</text>
</comment>
<feature type="domain" description="DUF58" evidence="1">
    <location>
        <begin position="192"/>
        <end position="364"/>
    </location>
</feature>
<reference evidence="2 3" key="1">
    <citation type="submission" date="2017-09" db="EMBL/GenBank/DDBJ databases">
        <title>Bacterial strain isolated from the female urinary microbiota.</title>
        <authorList>
            <person name="Thomas-White K."/>
            <person name="Kumar N."/>
            <person name="Forster S."/>
            <person name="Putonti C."/>
            <person name="Lawley T."/>
            <person name="Wolfe A.J."/>
        </authorList>
    </citation>
    <scope>NUCLEOTIDE SEQUENCE [LARGE SCALE GENOMIC DNA]</scope>
    <source>
        <strain evidence="2 3">UMB1301</strain>
    </source>
</reference>
<evidence type="ECO:0000259" key="1">
    <source>
        <dbReference type="Pfam" id="PF01882"/>
    </source>
</evidence>
<dbReference type="Pfam" id="PF01882">
    <property type="entry name" value="DUF58"/>
    <property type="match status" value="1"/>
</dbReference>
<evidence type="ECO:0000313" key="2">
    <source>
        <dbReference type="EMBL" id="PMD05918.1"/>
    </source>
</evidence>
<dbReference type="RefSeq" id="WP_102237577.1">
    <property type="nucleotide sequence ID" value="NZ_BAAAIM010000007.1"/>
</dbReference>
<organism evidence="2 3">
    <name type="scientific">Brevibacterium paucivorans</name>
    <dbReference type="NCBI Taxonomy" id="170994"/>
    <lineage>
        <taxon>Bacteria</taxon>
        <taxon>Bacillati</taxon>
        <taxon>Actinomycetota</taxon>
        <taxon>Actinomycetes</taxon>
        <taxon>Micrococcales</taxon>
        <taxon>Brevibacteriaceae</taxon>
        <taxon>Brevibacterium</taxon>
    </lineage>
</organism>
<dbReference type="EMBL" id="PNHK01000001">
    <property type="protein sequence ID" value="PMD05918.1"/>
    <property type="molecule type" value="Genomic_DNA"/>
</dbReference>
<name>A0A2N6VPG4_9MICO</name>
<sequence>MAFTWRFLVLTVLLTIPIALGGSWEFLVAGIAFLVLVGVGDFFLAPSTRSIQALRSPGDRIRLGSPTSATLTLINTGKRTARLHVRDAWAPTAGASDNRFRTVIKPGETFERVQHLLPVRRGVLPADKLTLRSTSVLGFVARQKSFDVPAHIRVMPPFHSRKHLPSKRQKLRELDGRTALMVRGMGTEFDSLREYVRGDDIRSIDWRATARAQKLMTKTWRPERDRRVVIVIDSSRLAARRADTGTVFDAAVESAMLLAALAAGAGDRVDVIVADARVRLSVGPLSGKDPLGVLTNKLTPIDPELIDTDWATLTSAVMETSPNHAFVVFVTSLDALTIAEDVLPAIPLLRSRHTVTFASVEDPQLGPMSHNTFTPTQTYQAAAAAQQLMTESSLQGALTHLGIHTVSGFPEDLPPRLADLYIHLKSTGRL</sequence>
<dbReference type="InterPro" id="IPR002881">
    <property type="entry name" value="DUF58"/>
</dbReference>
<accession>A0A2N6VPG4</accession>